<organism evidence="1 2">
    <name type="scientific">Thalassiosira oceanica</name>
    <name type="common">Marine diatom</name>
    <dbReference type="NCBI Taxonomy" id="159749"/>
    <lineage>
        <taxon>Eukaryota</taxon>
        <taxon>Sar</taxon>
        <taxon>Stramenopiles</taxon>
        <taxon>Ochrophyta</taxon>
        <taxon>Bacillariophyta</taxon>
        <taxon>Coscinodiscophyceae</taxon>
        <taxon>Thalassiosirophycidae</taxon>
        <taxon>Thalassiosirales</taxon>
        <taxon>Thalassiosiraceae</taxon>
        <taxon>Thalassiosira</taxon>
    </lineage>
</organism>
<comment type="caution">
    <text evidence="1">The sequence shown here is derived from an EMBL/GenBank/DDBJ whole genome shotgun (WGS) entry which is preliminary data.</text>
</comment>
<reference evidence="1 2" key="1">
    <citation type="journal article" date="2012" name="Genome Biol.">
        <title>Genome and low-iron response of an oceanic diatom adapted to chronic iron limitation.</title>
        <authorList>
            <person name="Lommer M."/>
            <person name="Specht M."/>
            <person name="Roy A.S."/>
            <person name="Kraemer L."/>
            <person name="Andreson R."/>
            <person name="Gutowska M.A."/>
            <person name="Wolf J."/>
            <person name="Bergner S.V."/>
            <person name="Schilhabel M.B."/>
            <person name="Klostermeier U.C."/>
            <person name="Beiko R.G."/>
            <person name="Rosenstiel P."/>
            <person name="Hippler M."/>
            <person name="Laroche J."/>
        </authorList>
    </citation>
    <scope>NUCLEOTIDE SEQUENCE [LARGE SCALE GENOMIC DNA]</scope>
    <source>
        <strain evidence="1 2">CCMP1005</strain>
    </source>
</reference>
<keyword evidence="2" id="KW-1185">Reference proteome</keyword>
<gene>
    <name evidence="1" type="ORF">THAOC_18047</name>
</gene>
<dbReference type="Proteomes" id="UP000266841">
    <property type="component" value="Unassembled WGS sequence"/>
</dbReference>
<evidence type="ECO:0000313" key="1">
    <source>
        <dbReference type="EMBL" id="EJK61461.1"/>
    </source>
</evidence>
<evidence type="ECO:0000313" key="2">
    <source>
        <dbReference type="Proteomes" id="UP000266841"/>
    </source>
</evidence>
<accession>K0SKE0</accession>
<dbReference type="AlphaFoldDB" id="K0SKE0"/>
<dbReference type="EMBL" id="AGNL01019959">
    <property type="protein sequence ID" value="EJK61461.1"/>
    <property type="molecule type" value="Genomic_DNA"/>
</dbReference>
<protein>
    <submittedName>
        <fullName evidence="1">Uncharacterized protein</fullName>
    </submittedName>
</protein>
<sequence>MGSVVAAGQEEAQPVHGQCWTYRPRGISRFTKSRLINTHEARLVCTGTGCPTQAAQSMQTDLTINSSILPS</sequence>
<name>K0SKE0_THAOC</name>
<proteinExistence type="predicted"/>